<evidence type="ECO:0000313" key="2">
    <source>
        <dbReference type="EMBL" id="AGY58923.1"/>
    </source>
</evidence>
<dbReference type="EMBL" id="CP003587">
    <property type="protein sequence ID" value="AGY58923.1"/>
    <property type="molecule type" value="Genomic_DNA"/>
</dbReference>
<dbReference type="AlphaFoldDB" id="U5QJ85"/>
<protein>
    <submittedName>
        <fullName evidence="2">Uncharacterized protein</fullName>
    </submittedName>
</protein>
<sequence>MSSTSKRPQIQTSFYSSPVQIPVGPSNSVAGSGAGADLQARKRAQLAMLMQAGKVLKNHLMMRRLTDRIHDLMRDDLRNHHERSRDYGGHF</sequence>
<reference evidence="2 3" key="1">
    <citation type="journal article" date="2013" name="PLoS ONE">
        <title>Cultivation and Complete Genome Sequencing of Gloeobacter kilaueensis sp. nov., from a Lava Cave in Kilauea Caldera, Hawai'i.</title>
        <authorList>
            <person name="Saw J.H."/>
            <person name="Schatz M."/>
            <person name="Brown M.V."/>
            <person name="Kunkel D.D."/>
            <person name="Foster J.S."/>
            <person name="Shick H."/>
            <person name="Christensen S."/>
            <person name="Hou S."/>
            <person name="Wan X."/>
            <person name="Donachie S.P."/>
        </authorList>
    </citation>
    <scope>NUCLEOTIDE SEQUENCE [LARGE SCALE GENOMIC DNA]</scope>
    <source>
        <strain evidence="3">JS</strain>
    </source>
</reference>
<accession>U5QJ85</accession>
<dbReference type="Proteomes" id="UP000017396">
    <property type="component" value="Chromosome"/>
</dbReference>
<dbReference type="HOGENOM" id="CLU_2422780_0_0_3"/>
<feature type="region of interest" description="Disordered" evidence="1">
    <location>
        <begin position="1"/>
        <end position="37"/>
    </location>
</feature>
<keyword evidence="3" id="KW-1185">Reference proteome</keyword>
<evidence type="ECO:0000256" key="1">
    <source>
        <dbReference type="SAM" id="MobiDB-lite"/>
    </source>
</evidence>
<proteinExistence type="predicted"/>
<organism evidence="2 3">
    <name type="scientific">Gloeobacter kilaueensis (strain ATCC BAA-2537 / CCAP 1431/1 / ULC 316 / JS1)</name>
    <dbReference type="NCBI Taxonomy" id="1183438"/>
    <lineage>
        <taxon>Bacteria</taxon>
        <taxon>Bacillati</taxon>
        <taxon>Cyanobacteriota</taxon>
        <taxon>Cyanophyceae</taxon>
        <taxon>Gloeobacterales</taxon>
        <taxon>Gloeobacteraceae</taxon>
        <taxon>Gloeobacter</taxon>
    </lineage>
</organism>
<gene>
    <name evidence="2" type="ORF">GKIL_2677</name>
</gene>
<evidence type="ECO:0000313" key="3">
    <source>
        <dbReference type="Proteomes" id="UP000017396"/>
    </source>
</evidence>
<name>U5QJ85_GLOK1</name>
<dbReference type="STRING" id="1183438.GKIL_2677"/>
<dbReference type="KEGG" id="glj:GKIL_2677"/>
<feature type="compositionally biased region" description="Polar residues" evidence="1">
    <location>
        <begin position="1"/>
        <end position="30"/>
    </location>
</feature>
<dbReference type="OrthoDB" id="461614at2"/>
<dbReference type="RefSeq" id="WP_023174128.1">
    <property type="nucleotide sequence ID" value="NC_022600.1"/>
</dbReference>